<accession>A0A6M3LM33</accession>
<dbReference type="EMBL" id="MT141864">
    <property type="protein sequence ID" value="QJA71327.1"/>
    <property type="molecule type" value="Genomic_DNA"/>
</dbReference>
<proteinExistence type="predicted"/>
<evidence type="ECO:0000313" key="2">
    <source>
        <dbReference type="EMBL" id="QJA95613.1"/>
    </source>
</evidence>
<reference evidence="2" key="1">
    <citation type="submission" date="2020-03" db="EMBL/GenBank/DDBJ databases">
        <title>The deep terrestrial virosphere.</title>
        <authorList>
            <person name="Holmfeldt K."/>
            <person name="Nilsson E."/>
            <person name="Simone D."/>
            <person name="Lopez-Fernandez M."/>
            <person name="Wu X."/>
            <person name="de Brujin I."/>
            <person name="Lundin D."/>
            <person name="Andersson A."/>
            <person name="Bertilsson S."/>
            <person name="Dopson M."/>
        </authorList>
    </citation>
    <scope>NUCLEOTIDE SEQUENCE</scope>
    <source>
        <strain evidence="1">MM415A03270</strain>
        <strain evidence="2">MM415B05267</strain>
    </source>
</reference>
<organism evidence="2">
    <name type="scientific">viral metagenome</name>
    <dbReference type="NCBI Taxonomy" id="1070528"/>
    <lineage>
        <taxon>unclassified sequences</taxon>
        <taxon>metagenomes</taxon>
        <taxon>organismal metagenomes</taxon>
    </lineage>
</organism>
<name>A0A6M3LM33_9ZZZZ</name>
<protein>
    <submittedName>
        <fullName evidence="2">Uncharacterized protein</fullName>
    </submittedName>
</protein>
<dbReference type="EMBL" id="MT143329">
    <property type="protein sequence ID" value="QJA95613.1"/>
    <property type="molecule type" value="Genomic_DNA"/>
</dbReference>
<sequence length="74" mass="8720">MRYIIPGLLIPQQTYVEIKEIIIKKFALEIMRQITRAGNVWYDITPSLSIPIDEIFKQSMKLIIIEAMNNRNNK</sequence>
<evidence type="ECO:0000313" key="1">
    <source>
        <dbReference type="EMBL" id="QJA71327.1"/>
    </source>
</evidence>
<dbReference type="AlphaFoldDB" id="A0A6M3LM33"/>
<gene>
    <name evidence="1" type="ORF">MM415A03270_0011</name>
    <name evidence="2" type="ORF">MM415B05267_0007</name>
</gene>